<feature type="transmembrane region" description="Helical" evidence="1">
    <location>
        <begin position="85"/>
        <end position="104"/>
    </location>
</feature>
<dbReference type="PANTHER" id="PTHR13219">
    <property type="entry name" value="TRANSMEMBRANE PROTEIN 94"/>
    <property type="match status" value="1"/>
</dbReference>
<gene>
    <name evidence="3" type="primary">LOC103511758</name>
</gene>
<evidence type="ECO:0000256" key="1">
    <source>
        <dbReference type="SAM" id="Phobius"/>
    </source>
</evidence>
<evidence type="ECO:0000313" key="3">
    <source>
        <dbReference type="RefSeq" id="XP_008474717.1"/>
    </source>
</evidence>
<dbReference type="RefSeq" id="XP_008474717.1">
    <property type="nucleotide sequence ID" value="XM_008476495.3"/>
</dbReference>
<keyword evidence="2" id="KW-1185">Reference proteome</keyword>
<keyword evidence="1" id="KW-0472">Membrane</keyword>
<dbReference type="GeneID" id="103511758"/>
<organism evidence="2 3">
    <name type="scientific">Diaphorina citri</name>
    <name type="common">Asian citrus psyllid</name>
    <dbReference type="NCBI Taxonomy" id="121845"/>
    <lineage>
        <taxon>Eukaryota</taxon>
        <taxon>Metazoa</taxon>
        <taxon>Ecdysozoa</taxon>
        <taxon>Arthropoda</taxon>
        <taxon>Hexapoda</taxon>
        <taxon>Insecta</taxon>
        <taxon>Pterygota</taxon>
        <taxon>Neoptera</taxon>
        <taxon>Paraneoptera</taxon>
        <taxon>Hemiptera</taxon>
        <taxon>Sternorrhyncha</taxon>
        <taxon>Psylloidea</taxon>
        <taxon>Psyllidae</taxon>
        <taxon>Diaphorininae</taxon>
        <taxon>Diaphorina</taxon>
    </lineage>
</organism>
<dbReference type="Proteomes" id="UP000079169">
    <property type="component" value="Unplaced"/>
</dbReference>
<accession>A0A1S3D5I7</accession>
<reference evidence="3" key="1">
    <citation type="submission" date="2025-08" db="UniProtKB">
        <authorList>
            <consortium name="RefSeq"/>
        </authorList>
    </citation>
    <scope>IDENTIFICATION</scope>
</reference>
<dbReference type="InterPro" id="IPR039720">
    <property type="entry name" value="TMEM94"/>
</dbReference>
<name>A0A1S3D5I7_DIACI</name>
<protein>
    <submittedName>
        <fullName evidence="3">Transmembrane protein 94-like</fullName>
    </submittedName>
</protein>
<dbReference type="STRING" id="121845.A0A1S3D5I7"/>
<proteinExistence type="predicted"/>
<dbReference type="AlphaFoldDB" id="A0A1S3D5I7"/>
<evidence type="ECO:0000313" key="2">
    <source>
        <dbReference type="Proteomes" id="UP000079169"/>
    </source>
</evidence>
<feature type="transmembrane region" description="Helical" evidence="1">
    <location>
        <begin position="61"/>
        <end position="79"/>
    </location>
</feature>
<dbReference type="KEGG" id="dci:103511758"/>
<dbReference type="PaxDb" id="121845-A0A1S3D5I7"/>
<keyword evidence="1" id="KW-1133">Transmembrane helix</keyword>
<sequence>MDPPKFDHLFVEDDLKVEGLGNKEALEILIEDVESLAKEYTTKKNTWSHIKDVLNLFNQRSFVNILSAVLLLLSVVALIASNLTIFLWLILVLFGVVSVGVNAWDNYCRHYEIYYRIQYVLSQLRDCVKYEWNESSYPHLYMPFSPCINLQWTYRAGHVVNVPWSLLVRGDCILLRPGQAAPAYCVKPEGT</sequence>
<keyword evidence="1" id="KW-0812">Transmembrane</keyword>
<dbReference type="PANTHER" id="PTHR13219:SF6">
    <property type="entry name" value="TRANSMEMBRANE PROTEIN 94"/>
    <property type="match status" value="1"/>
</dbReference>